<keyword evidence="2" id="KW-1185">Reference proteome</keyword>
<protein>
    <submittedName>
        <fullName evidence="1">Uncharacterized protein</fullName>
    </submittedName>
</protein>
<comment type="caution">
    <text evidence="1">The sequence shown here is derived from an EMBL/GenBank/DDBJ whole genome shotgun (WGS) entry which is preliminary data.</text>
</comment>
<organism evidence="1 2">
    <name type="scientific">Oerskovia rustica</name>
    <dbReference type="NCBI Taxonomy" id="2762237"/>
    <lineage>
        <taxon>Bacteria</taxon>
        <taxon>Bacillati</taxon>
        <taxon>Actinomycetota</taxon>
        <taxon>Actinomycetes</taxon>
        <taxon>Micrococcales</taxon>
        <taxon>Cellulomonadaceae</taxon>
        <taxon>Oerskovia</taxon>
    </lineage>
</organism>
<evidence type="ECO:0000313" key="2">
    <source>
        <dbReference type="Proteomes" id="UP000641803"/>
    </source>
</evidence>
<dbReference type="EMBL" id="JACSQQ010000006">
    <property type="protein sequence ID" value="MBD7949745.1"/>
    <property type="molecule type" value="Genomic_DNA"/>
</dbReference>
<sequence>MYVGRATWVRVVAWLEGYDMHGDRYTGGVLDGFKEWLLTRPGARGPNLVWSAIVWGLAFPGRESPGPAELTDDDDHHALAVLFELVDAFLAEKESRLRCGREASDVP</sequence>
<dbReference type="RefSeq" id="WP_191795203.1">
    <property type="nucleotide sequence ID" value="NZ_JACSQQ010000006.1"/>
</dbReference>
<dbReference type="Proteomes" id="UP000641803">
    <property type="component" value="Unassembled WGS sequence"/>
</dbReference>
<accession>A0ABR8RPP4</accession>
<gene>
    <name evidence="1" type="ORF">H9652_04890</name>
</gene>
<proteinExistence type="predicted"/>
<name>A0ABR8RPP4_9CELL</name>
<reference evidence="1 2" key="1">
    <citation type="submission" date="2020-08" db="EMBL/GenBank/DDBJ databases">
        <title>A Genomic Blueprint of the Chicken Gut Microbiome.</title>
        <authorList>
            <person name="Gilroy R."/>
            <person name="Ravi A."/>
            <person name="Getino M."/>
            <person name="Pursley I."/>
            <person name="Horton D.L."/>
            <person name="Alikhan N.-F."/>
            <person name="Baker D."/>
            <person name="Gharbi K."/>
            <person name="Hall N."/>
            <person name="Watson M."/>
            <person name="Adriaenssens E.M."/>
            <person name="Foster-Nyarko E."/>
            <person name="Jarju S."/>
            <person name="Secka A."/>
            <person name="Antonio M."/>
            <person name="Oren A."/>
            <person name="Chaudhuri R."/>
            <person name="La Ragione R.M."/>
            <person name="Hildebrand F."/>
            <person name="Pallen M.J."/>
        </authorList>
    </citation>
    <scope>NUCLEOTIDE SEQUENCE [LARGE SCALE GENOMIC DNA]</scope>
    <source>
        <strain evidence="1 2">Sa4CUA1</strain>
    </source>
</reference>
<evidence type="ECO:0000313" key="1">
    <source>
        <dbReference type="EMBL" id="MBD7949745.1"/>
    </source>
</evidence>